<dbReference type="RefSeq" id="WP_369142994.1">
    <property type="nucleotide sequence ID" value="NZ_CP163444.1"/>
</dbReference>
<reference evidence="1" key="1">
    <citation type="submission" date="2024-07" db="EMBL/GenBank/DDBJ databases">
        <authorList>
            <person name="Yu S.T."/>
        </authorList>
    </citation>
    <scope>NUCLEOTIDE SEQUENCE</scope>
    <source>
        <strain evidence="1">R44</strain>
    </source>
</reference>
<gene>
    <name evidence="1" type="ORF">AB5J54_06825</name>
</gene>
<evidence type="ECO:0000313" key="1">
    <source>
        <dbReference type="EMBL" id="XDQ70253.1"/>
    </source>
</evidence>
<sequence length="63" mass="7718">MQHRVGHHHGRHRTLSRWRPRAVLRRSLVRITKWELHLMAWSVRMTFRRALHAVAPSAVRHKW</sequence>
<dbReference type="EMBL" id="CP163444">
    <property type="protein sequence ID" value="XDQ70253.1"/>
    <property type="molecule type" value="Genomic_DNA"/>
</dbReference>
<proteinExistence type="predicted"/>
<protein>
    <submittedName>
        <fullName evidence="1">Uncharacterized protein</fullName>
    </submittedName>
</protein>
<name>A0AB39SVB2_9ACTN</name>
<dbReference type="AlphaFoldDB" id="A0AB39SVB2"/>
<accession>A0AB39SVB2</accession>
<organism evidence="1">
    <name type="scientific">Streptomyces sp. R44</name>
    <dbReference type="NCBI Taxonomy" id="3238633"/>
    <lineage>
        <taxon>Bacteria</taxon>
        <taxon>Bacillati</taxon>
        <taxon>Actinomycetota</taxon>
        <taxon>Actinomycetes</taxon>
        <taxon>Kitasatosporales</taxon>
        <taxon>Streptomycetaceae</taxon>
        <taxon>Streptomyces</taxon>
    </lineage>
</organism>